<proteinExistence type="predicted"/>
<evidence type="ECO:0000313" key="2">
    <source>
        <dbReference type="EnsemblPlants" id="ORUFI04G04960.1"/>
    </source>
</evidence>
<sequence>MRATETTVLPKDEKWPFLLRFHTCSRSCSTLRRCGGSSTTRSAPTSSRRRAPGGDEGAPRRLVCAHDAMAEAAASWSGKRGCHDWGRRQRRSWSRPWDAAGLDGVLAAAASLPLPRPLQPATRMLTVAALPPPVRRRLPDLLLSPPPVASSPQRRPSPAERSEREREKRKEMRWHPDMWGPRGVPR</sequence>
<reference evidence="2" key="2">
    <citation type="submission" date="2015-06" db="UniProtKB">
        <authorList>
            <consortium name="EnsemblPlants"/>
        </authorList>
    </citation>
    <scope>IDENTIFICATION</scope>
</reference>
<feature type="compositionally biased region" description="Basic and acidic residues" evidence="1">
    <location>
        <begin position="157"/>
        <end position="176"/>
    </location>
</feature>
<feature type="region of interest" description="Disordered" evidence="1">
    <location>
        <begin position="30"/>
        <end position="59"/>
    </location>
</feature>
<reference evidence="3" key="1">
    <citation type="submission" date="2013-06" db="EMBL/GenBank/DDBJ databases">
        <authorList>
            <person name="Zhao Q."/>
        </authorList>
    </citation>
    <scope>NUCLEOTIDE SEQUENCE</scope>
    <source>
        <strain evidence="3">cv. W1943</strain>
    </source>
</reference>
<dbReference type="AlphaFoldDB" id="A0A0E0P5Y5"/>
<dbReference type="Proteomes" id="UP000008022">
    <property type="component" value="Unassembled WGS sequence"/>
</dbReference>
<accession>A0A0E0P5Y5</accession>
<keyword evidence="3" id="KW-1185">Reference proteome</keyword>
<dbReference type="HOGENOM" id="CLU_1456719_0_0_1"/>
<protein>
    <submittedName>
        <fullName evidence="2">Uncharacterized protein</fullName>
    </submittedName>
</protein>
<name>A0A0E0P5Y5_ORYRU</name>
<feature type="region of interest" description="Disordered" evidence="1">
    <location>
        <begin position="138"/>
        <end position="186"/>
    </location>
</feature>
<evidence type="ECO:0000256" key="1">
    <source>
        <dbReference type="SAM" id="MobiDB-lite"/>
    </source>
</evidence>
<dbReference type="EnsemblPlants" id="ORUFI04G04960.1">
    <property type="protein sequence ID" value="ORUFI04G04960.1"/>
    <property type="gene ID" value="ORUFI04G04960"/>
</dbReference>
<feature type="compositionally biased region" description="Low complexity" evidence="1">
    <location>
        <begin position="35"/>
        <end position="46"/>
    </location>
</feature>
<organism evidence="2 3">
    <name type="scientific">Oryza rufipogon</name>
    <name type="common">Brownbeard rice</name>
    <name type="synonym">Asian wild rice</name>
    <dbReference type="NCBI Taxonomy" id="4529"/>
    <lineage>
        <taxon>Eukaryota</taxon>
        <taxon>Viridiplantae</taxon>
        <taxon>Streptophyta</taxon>
        <taxon>Embryophyta</taxon>
        <taxon>Tracheophyta</taxon>
        <taxon>Spermatophyta</taxon>
        <taxon>Magnoliopsida</taxon>
        <taxon>Liliopsida</taxon>
        <taxon>Poales</taxon>
        <taxon>Poaceae</taxon>
        <taxon>BOP clade</taxon>
        <taxon>Oryzoideae</taxon>
        <taxon>Oryzeae</taxon>
        <taxon>Oryzinae</taxon>
        <taxon>Oryza</taxon>
    </lineage>
</organism>
<evidence type="ECO:0000313" key="3">
    <source>
        <dbReference type="Proteomes" id="UP000008022"/>
    </source>
</evidence>
<dbReference type="Gramene" id="ORUFI04G04960.1">
    <property type="protein sequence ID" value="ORUFI04G04960.1"/>
    <property type="gene ID" value="ORUFI04G04960"/>
</dbReference>